<name>A0A917KZ23_9PROT</name>
<dbReference type="Proteomes" id="UP000661507">
    <property type="component" value="Unassembled WGS sequence"/>
</dbReference>
<dbReference type="EMBL" id="BMKW01000013">
    <property type="protein sequence ID" value="GGJ34116.1"/>
    <property type="molecule type" value="Genomic_DNA"/>
</dbReference>
<sequence length="105" mass="11580">MTTMPGRHDLRPTYADASPPRGHWDFTLNETCSVLTGWTRRDAVLRQLTTTHAVIGGVVGLRPGDCLRLVLYRGQAIVRECRVVGTSLLGVEIEHFDTGMLATMS</sequence>
<comment type="caution">
    <text evidence="1">The sequence shown here is derived from an EMBL/GenBank/DDBJ whole genome shotgun (WGS) entry which is preliminary data.</text>
</comment>
<dbReference type="AlphaFoldDB" id="A0A917KZ23"/>
<accession>A0A917KZ23</accession>
<gene>
    <name evidence="1" type="ORF">GCM10011320_47250</name>
</gene>
<protein>
    <submittedName>
        <fullName evidence="1">Uncharacterized protein</fullName>
    </submittedName>
</protein>
<reference evidence="1" key="2">
    <citation type="submission" date="2020-09" db="EMBL/GenBank/DDBJ databases">
        <authorList>
            <person name="Sun Q."/>
            <person name="Zhou Y."/>
        </authorList>
    </citation>
    <scope>NUCLEOTIDE SEQUENCE</scope>
    <source>
        <strain evidence="1">CGMCC 1.3617</strain>
    </source>
</reference>
<dbReference type="RefSeq" id="WP_188971431.1">
    <property type="nucleotide sequence ID" value="NZ_BMKW01000013.1"/>
</dbReference>
<evidence type="ECO:0000313" key="2">
    <source>
        <dbReference type="Proteomes" id="UP000661507"/>
    </source>
</evidence>
<evidence type="ECO:0000313" key="1">
    <source>
        <dbReference type="EMBL" id="GGJ34116.1"/>
    </source>
</evidence>
<organism evidence="1 2">
    <name type="scientific">Neoroseomonas lacus</name>
    <dbReference type="NCBI Taxonomy" id="287609"/>
    <lineage>
        <taxon>Bacteria</taxon>
        <taxon>Pseudomonadati</taxon>
        <taxon>Pseudomonadota</taxon>
        <taxon>Alphaproteobacteria</taxon>
        <taxon>Acetobacterales</taxon>
        <taxon>Acetobacteraceae</taxon>
        <taxon>Neoroseomonas</taxon>
    </lineage>
</organism>
<proteinExistence type="predicted"/>
<keyword evidence="2" id="KW-1185">Reference proteome</keyword>
<reference evidence="1" key="1">
    <citation type="journal article" date="2014" name="Int. J. Syst. Evol. Microbiol.">
        <title>Complete genome sequence of Corynebacterium casei LMG S-19264T (=DSM 44701T), isolated from a smear-ripened cheese.</title>
        <authorList>
            <consortium name="US DOE Joint Genome Institute (JGI-PGF)"/>
            <person name="Walter F."/>
            <person name="Albersmeier A."/>
            <person name="Kalinowski J."/>
            <person name="Ruckert C."/>
        </authorList>
    </citation>
    <scope>NUCLEOTIDE SEQUENCE</scope>
    <source>
        <strain evidence="1">CGMCC 1.3617</strain>
    </source>
</reference>